<dbReference type="EMBL" id="NIOF01000009">
    <property type="protein sequence ID" value="OWQ87525.1"/>
    <property type="molecule type" value="Genomic_DNA"/>
</dbReference>
<proteinExistence type="predicted"/>
<dbReference type="AlphaFoldDB" id="A0A246J4K3"/>
<name>A0A246J4K3_9BURK</name>
<evidence type="ECO:0000313" key="1">
    <source>
        <dbReference type="EMBL" id="OWQ87525.1"/>
    </source>
</evidence>
<reference evidence="1 2" key="1">
    <citation type="journal article" date="2008" name="Int. J. Syst. Evol. Microbiol.">
        <title>Description of Roseateles aquatilis sp. nov. and Roseateles terrae sp. nov., in the class Betaproteobacteria, and emended description of the genus Roseateles.</title>
        <authorList>
            <person name="Gomila M."/>
            <person name="Bowien B."/>
            <person name="Falsen E."/>
            <person name="Moore E.R."/>
            <person name="Lalucat J."/>
        </authorList>
    </citation>
    <scope>NUCLEOTIDE SEQUENCE [LARGE SCALE GENOMIC DNA]</scope>
    <source>
        <strain evidence="1 2">CCUG 48205</strain>
    </source>
</reference>
<sequence length="121" mass="13573">MTAMRARMNQRGISLLGLLFWAVIIGGGSVIALRVVPTVMEYYTIQRAIDKIAKDSPPTVPAARDAFDRTRQIEYSIVSIEPKDLIITKSEDKVKISFAYDKEVPLFGPVFLVIKYKGESH</sequence>
<keyword evidence="2" id="KW-1185">Reference proteome</keyword>
<gene>
    <name evidence="1" type="ORF">CDN99_18160</name>
</gene>
<protein>
    <submittedName>
        <fullName evidence="1">DUF4845 domain-containing protein</fullName>
    </submittedName>
</protein>
<dbReference type="InterPro" id="IPR032314">
    <property type="entry name" value="DUF4845"/>
</dbReference>
<accession>A0A246J4K3</accession>
<dbReference type="OrthoDB" id="9133279at2"/>
<dbReference type="Proteomes" id="UP000197468">
    <property type="component" value="Unassembled WGS sequence"/>
</dbReference>
<dbReference type="Pfam" id="PF16137">
    <property type="entry name" value="DUF4845"/>
    <property type="match status" value="1"/>
</dbReference>
<organism evidence="1 2">
    <name type="scientific">Roseateles aquatilis</name>
    <dbReference type="NCBI Taxonomy" id="431061"/>
    <lineage>
        <taxon>Bacteria</taxon>
        <taxon>Pseudomonadati</taxon>
        <taxon>Pseudomonadota</taxon>
        <taxon>Betaproteobacteria</taxon>
        <taxon>Burkholderiales</taxon>
        <taxon>Sphaerotilaceae</taxon>
        <taxon>Roseateles</taxon>
    </lineage>
</organism>
<comment type="caution">
    <text evidence="1">The sequence shown here is derived from an EMBL/GenBank/DDBJ whole genome shotgun (WGS) entry which is preliminary data.</text>
</comment>
<evidence type="ECO:0000313" key="2">
    <source>
        <dbReference type="Proteomes" id="UP000197468"/>
    </source>
</evidence>